<reference evidence="1 2" key="1">
    <citation type="submission" date="2020-09" db="EMBL/GenBank/DDBJ databases">
        <title>De no assembly of potato wild relative species, Solanum commersonii.</title>
        <authorList>
            <person name="Cho K."/>
        </authorList>
    </citation>
    <scope>NUCLEOTIDE SEQUENCE [LARGE SCALE GENOMIC DNA]</scope>
    <source>
        <strain evidence="1">LZ3.2</strain>
        <tissue evidence="1">Leaf</tissue>
    </source>
</reference>
<keyword evidence="2" id="KW-1185">Reference proteome</keyword>
<proteinExistence type="predicted"/>
<organism evidence="1 2">
    <name type="scientific">Solanum commersonii</name>
    <name type="common">Commerson's wild potato</name>
    <name type="synonym">Commerson's nightshade</name>
    <dbReference type="NCBI Taxonomy" id="4109"/>
    <lineage>
        <taxon>Eukaryota</taxon>
        <taxon>Viridiplantae</taxon>
        <taxon>Streptophyta</taxon>
        <taxon>Embryophyta</taxon>
        <taxon>Tracheophyta</taxon>
        <taxon>Spermatophyta</taxon>
        <taxon>Magnoliopsida</taxon>
        <taxon>eudicotyledons</taxon>
        <taxon>Gunneridae</taxon>
        <taxon>Pentapetalae</taxon>
        <taxon>asterids</taxon>
        <taxon>lamiids</taxon>
        <taxon>Solanales</taxon>
        <taxon>Solanaceae</taxon>
        <taxon>Solanoideae</taxon>
        <taxon>Solaneae</taxon>
        <taxon>Solanum</taxon>
    </lineage>
</organism>
<evidence type="ECO:0000313" key="2">
    <source>
        <dbReference type="Proteomes" id="UP000824120"/>
    </source>
</evidence>
<comment type="caution">
    <text evidence="1">The sequence shown here is derived from an EMBL/GenBank/DDBJ whole genome shotgun (WGS) entry which is preliminary data.</text>
</comment>
<sequence length="73" mass="8115">MGSVFILPQSMIKEVGKTCRPAYLWGSFEDKKKIKLIVWDKVCVPKKFGGLNIKGSKLWNVASVGKFVVAINS</sequence>
<protein>
    <submittedName>
        <fullName evidence="1">Uncharacterized protein</fullName>
    </submittedName>
</protein>
<dbReference type="AlphaFoldDB" id="A0A9J5XUK8"/>
<evidence type="ECO:0000313" key="1">
    <source>
        <dbReference type="EMBL" id="KAG5590932.1"/>
    </source>
</evidence>
<dbReference type="EMBL" id="JACXVP010000008">
    <property type="protein sequence ID" value="KAG5590932.1"/>
    <property type="molecule type" value="Genomic_DNA"/>
</dbReference>
<name>A0A9J5XUK8_SOLCO</name>
<gene>
    <name evidence="1" type="ORF">H5410_041446</name>
</gene>
<dbReference type="Proteomes" id="UP000824120">
    <property type="component" value="Chromosome 8"/>
</dbReference>
<dbReference type="OrthoDB" id="1742963at2759"/>
<accession>A0A9J5XUK8</accession>